<evidence type="ECO:0000313" key="2">
    <source>
        <dbReference type="EMBL" id="MBW30715.1"/>
    </source>
</evidence>
<keyword evidence="1" id="KW-0472">Membrane</keyword>
<organism evidence="2">
    <name type="scientific">Anopheles braziliensis</name>
    <dbReference type="NCBI Taxonomy" id="58242"/>
    <lineage>
        <taxon>Eukaryota</taxon>
        <taxon>Metazoa</taxon>
        <taxon>Ecdysozoa</taxon>
        <taxon>Arthropoda</taxon>
        <taxon>Hexapoda</taxon>
        <taxon>Insecta</taxon>
        <taxon>Pterygota</taxon>
        <taxon>Neoptera</taxon>
        <taxon>Endopterygota</taxon>
        <taxon>Diptera</taxon>
        <taxon>Nematocera</taxon>
        <taxon>Culicoidea</taxon>
        <taxon>Culicidae</taxon>
        <taxon>Anophelinae</taxon>
        <taxon>Anopheles</taxon>
    </lineage>
</organism>
<dbReference type="AlphaFoldDB" id="A0A2M3ZQE9"/>
<sequence length="148" mass="17287">MFIRRKHDLPFGELLLVLLVRVVLIVDLIVRAFNAGCVHYVQVLLQQCYMLPIGQGPVAIAAIVLAPVEIFARIDAELNRKQLIRGINERYQCRWAIVRCFHRNQCRKVSHIVCQQQRCPMALVRGHLERQIHATERNRRKRFTIDVP</sequence>
<proteinExistence type="predicted"/>
<evidence type="ECO:0000256" key="1">
    <source>
        <dbReference type="SAM" id="Phobius"/>
    </source>
</evidence>
<keyword evidence="1" id="KW-1133">Transmembrane helix</keyword>
<name>A0A2M3ZQE9_9DIPT</name>
<feature type="transmembrane region" description="Helical" evidence="1">
    <location>
        <begin position="53"/>
        <end position="72"/>
    </location>
</feature>
<dbReference type="EMBL" id="GGFM01009964">
    <property type="protein sequence ID" value="MBW30715.1"/>
    <property type="molecule type" value="Transcribed_RNA"/>
</dbReference>
<feature type="transmembrane region" description="Helical" evidence="1">
    <location>
        <begin position="12"/>
        <end position="33"/>
    </location>
</feature>
<protein>
    <submittedName>
        <fullName evidence="2">Putative secreted peptide</fullName>
    </submittedName>
</protein>
<reference evidence="2" key="1">
    <citation type="submission" date="2018-01" db="EMBL/GenBank/DDBJ databases">
        <title>An insight into the sialome of Amazonian anophelines.</title>
        <authorList>
            <person name="Ribeiro J.M."/>
            <person name="Scarpassa V."/>
            <person name="Calvo E."/>
        </authorList>
    </citation>
    <scope>NUCLEOTIDE SEQUENCE</scope>
    <source>
        <tissue evidence="2">Salivary glands</tissue>
    </source>
</reference>
<accession>A0A2M3ZQE9</accession>
<keyword evidence="1" id="KW-0812">Transmembrane</keyword>